<name>A0A1S7DLS1_MCV2</name>
<keyword evidence="6 8" id="KW-0238">DNA-binding</keyword>
<accession>A0A1S7DLS1</accession>
<feature type="domain" description="DNA topoisomerase I catalytic core eukaryotic-type" evidence="9">
    <location>
        <begin position="97"/>
        <end position="275"/>
    </location>
</feature>
<dbReference type="InterPro" id="IPR015346">
    <property type="entry name" value="TopoI_N_vir"/>
</dbReference>
<reference evidence="12" key="2">
    <citation type="journal article" date="2018" name="Viruses">
        <title>New Insights into the Evolutionary and Genomic Landscape of Molluscum Contagiosum Virus (MCV) based on Nine MCV1 and Six MCV2 Complete Genome Sequences.</title>
        <authorList>
            <person name="Zorec T."/>
            <person name="Kutnjak D."/>
            <person name="Hosnjak L."/>
            <person name="Kusar B."/>
            <person name="Trcko K."/>
            <person name="Kocjan B."/>
            <person name="Li Y."/>
            <person name="Krizmaric M."/>
            <person name="Miljkovic J."/>
            <person name="Ravnikar M."/>
            <person name="Poljak M."/>
        </authorList>
    </citation>
    <scope>NUCLEOTIDE SEQUENCE [LARGE SCALE GENOMIC DNA]</scope>
    <source>
        <strain evidence="12">MCV2_MB98</strain>
        <strain evidence="13">MCV2_MC313</strain>
        <strain evidence="14">MCV2_MC316</strain>
        <strain evidence="15">MCV2_MC332</strain>
        <strain evidence="16">MCV2_MC515</strain>
    </source>
</reference>
<dbReference type="InterPro" id="IPR035447">
    <property type="entry name" value="DNA_topo_I_N_sf"/>
</dbReference>
<evidence type="ECO:0000256" key="1">
    <source>
        <dbReference type="ARBA" id="ARBA00000213"/>
    </source>
</evidence>
<dbReference type="EMBL" id="MH320551">
    <property type="protein sequence ID" value="AYO88232.1"/>
    <property type="molecule type" value="Genomic_DNA"/>
</dbReference>
<dbReference type="InterPro" id="IPR011010">
    <property type="entry name" value="DNA_brk_join_enz"/>
</dbReference>
<protein>
    <recommendedName>
        <fullName evidence="3">DNA topoisomerase</fullName>
        <ecNumber evidence="3">5.6.2.1</ecNumber>
    </recommendedName>
</protein>
<dbReference type="EMBL" id="KY040274">
    <property type="protein sequence ID" value="AQY16660.1"/>
    <property type="molecule type" value="Genomic_DNA"/>
</dbReference>
<evidence type="ECO:0000313" key="13">
    <source>
        <dbReference type="EMBL" id="AYO87892.1"/>
    </source>
</evidence>
<evidence type="ECO:0000313" key="11">
    <source>
        <dbReference type="EMBL" id="AQY16660.1"/>
    </source>
</evidence>
<keyword evidence="5 8" id="KW-0799">Topoisomerase</keyword>
<feature type="domain" description="DNA topoisomerase I N-terminal viral" evidence="10">
    <location>
        <begin position="5"/>
        <end position="62"/>
    </location>
</feature>
<dbReference type="Proteomes" id="UP000319755">
    <property type="component" value="Genome"/>
</dbReference>
<sequence>MKRFFFYKDGELFHDRKCTRRVSRNNATYEVLRHVRIPAHLHDVRVLEQTYEQAQRGLVFVGLDSKQRAQYFYGKLHVQWRHERRDAIFVRVFGIMDGLRRFIDRHLDSPEAARDSKTQLAIFLLMETSFYIRTGKMRYFRENETVGMLTLKNRHLHEEDGLLAIRFVGKDQVTHEFRVHAEDRLYVPLMRLRDADAPEAFLFSRLSERVVYRFLRTFGVRVKDLRTYGVNVTFLSSLWTNVKELPALPSARKLVALSIRQTAEAIGHSPHIARQAYMALTVLELARDASVFEHIRTLSRDEFLAFIVDYVKRRARARCPETG</sequence>
<gene>
    <name evidence="11" type="primary">MC087R</name>
</gene>
<dbReference type="Gene3D" id="3.30.66.10">
    <property type="entry name" value="DNA topoisomerase I domain"/>
    <property type="match status" value="1"/>
</dbReference>
<evidence type="ECO:0000256" key="8">
    <source>
        <dbReference type="PROSITE-ProRule" id="PRU01382"/>
    </source>
</evidence>
<dbReference type="Gene3D" id="3.90.15.10">
    <property type="entry name" value="Topoisomerase I, Chain A, domain 3"/>
    <property type="match status" value="1"/>
</dbReference>
<reference evidence="11" key="1">
    <citation type="journal article" date="2017" name="J. Gen. Virol.">
        <title>Recombination events and variability among full-length genomes of co-circulating molluscum contagiosum virus subtypes 1 and 2.</title>
        <authorList>
            <person name="Lopez-Bueno A."/>
            <person name="Parras-Molto M."/>
            <person name="Lopez-Barrantes O."/>
            <person name="Belda S."/>
            <person name="Alejo A."/>
        </authorList>
    </citation>
    <scope>NUCLEOTIDE SEQUENCE</scope>
    <source>
        <strain evidence="11">Madrid 2016_1</strain>
    </source>
</reference>
<dbReference type="SUPFAM" id="SSF56349">
    <property type="entry name" value="DNA breaking-rejoining enzymes"/>
    <property type="match status" value="1"/>
</dbReference>
<feature type="active site" description="O-(3'-phospho-DNA)-tyrosine intermediate" evidence="8">
    <location>
        <position position="277"/>
    </location>
</feature>
<evidence type="ECO:0000256" key="7">
    <source>
        <dbReference type="ARBA" id="ARBA00023235"/>
    </source>
</evidence>
<evidence type="ECO:0000256" key="4">
    <source>
        <dbReference type="ARBA" id="ARBA00022921"/>
    </source>
</evidence>
<dbReference type="GO" id="GO:0003677">
    <property type="term" value="F:DNA binding"/>
    <property type="evidence" value="ECO:0007669"/>
    <property type="project" value="UniProtKB-UniRule"/>
</dbReference>
<dbReference type="Proteomes" id="UP000315637">
    <property type="component" value="Segment"/>
</dbReference>
<evidence type="ECO:0000313" key="15">
    <source>
        <dbReference type="EMBL" id="AYO88232.1"/>
    </source>
</evidence>
<dbReference type="EMBL" id="MH320548">
    <property type="protein sequence ID" value="AYO87722.1"/>
    <property type="molecule type" value="Genomic_DNA"/>
</dbReference>
<comment type="catalytic activity">
    <reaction evidence="1 8">
        <text>ATP-independent breakage of single-stranded DNA, followed by passage and rejoining.</text>
        <dbReference type="EC" id="5.6.2.1"/>
    </reaction>
</comment>
<evidence type="ECO:0000256" key="5">
    <source>
        <dbReference type="ARBA" id="ARBA00023029"/>
    </source>
</evidence>
<dbReference type="InterPro" id="IPR013500">
    <property type="entry name" value="TopoI_cat_euk"/>
</dbReference>
<dbReference type="SUPFAM" id="SSF55869">
    <property type="entry name" value="DNA topoisomerase I domain"/>
    <property type="match status" value="1"/>
</dbReference>
<dbReference type="Proteomes" id="UP000320816">
    <property type="component" value="Segment"/>
</dbReference>
<comment type="similarity">
    <text evidence="2 8">Belongs to the type IB topoisomerase family.</text>
</comment>
<organismHost>
    <name type="scientific">Homo sapiens</name>
    <name type="common">Human</name>
    <dbReference type="NCBI Taxonomy" id="9606"/>
</organismHost>
<evidence type="ECO:0000259" key="9">
    <source>
        <dbReference type="Pfam" id="PF01028"/>
    </source>
</evidence>
<dbReference type="EC" id="5.6.2.1" evidence="3"/>
<dbReference type="EMBL" id="MH320550">
    <property type="protein sequence ID" value="AYO88062.1"/>
    <property type="molecule type" value="Genomic_DNA"/>
</dbReference>
<dbReference type="EMBL" id="MH320556">
    <property type="protein sequence ID" value="AYO89110.1"/>
    <property type="molecule type" value="Genomic_DNA"/>
</dbReference>
<evidence type="ECO:0000256" key="2">
    <source>
        <dbReference type="ARBA" id="ARBA00006645"/>
    </source>
</evidence>
<keyword evidence="7 8" id="KW-0413">Isomerase</keyword>
<keyword evidence="4" id="KW-0426">Late protein</keyword>
<dbReference type="InterPro" id="IPR001631">
    <property type="entry name" value="TopoI"/>
</dbReference>
<dbReference type="Proteomes" id="UP000317568">
    <property type="component" value="Genome"/>
</dbReference>
<dbReference type="EMBL" id="MH320549">
    <property type="protein sequence ID" value="AYO87892.1"/>
    <property type="molecule type" value="Genomic_DNA"/>
</dbReference>
<dbReference type="Pfam" id="PF01028">
    <property type="entry name" value="Topoisom_I"/>
    <property type="match status" value="1"/>
</dbReference>
<evidence type="ECO:0000256" key="6">
    <source>
        <dbReference type="ARBA" id="ARBA00023125"/>
    </source>
</evidence>
<reference evidence="12" key="3">
    <citation type="submission" date="2018-05" db="EMBL/GenBank/DDBJ databases">
        <authorList>
            <person name="Zorec T.M."/>
            <person name="Hosnjak L."/>
            <person name="Kutnjak D."/>
            <person name="Kusar B."/>
            <person name="Trcko K."/>
            <person name="Kocjan B.J."/>
            <person name="Li Y."/>
            <person name="Krizmaric M."/>
            <person name="Miljkovic J."/>
            <person name="Ravnikar M."/>
            <person name="Poljak M."/>
        </authorList>
    </citation>
    <scope>NUCLEOTIDE SEQUENCE</scope>
    <source>
        <strain evidence="12">MCV2_MB98</strain>
        <strain evidence="13">MCV2_MC313</strain>
        <strain evidence="14">MCV2_MC316</strain>
        <strain evidence="15">MCV2_MC332</strain>
        <strain evidence="16">MCV2_MC515</strain>
    </source>
</reference>
<evidence type="ECO:0000313" key="12">
    <source>
        <dbReference type="EMBL" id="AYO87722.1"/>
    </source>
</evidence>
<dbReference type="Pfam" id="PF09266">
    <property type="entry name" value="VirDNA-topo-I_N"/>
    <property type="match status" value="1"/>
</dbReference>
<dbReference type="InterPro" id="IPR014711">
    <property type="entry name" value="TopoI_cat_a-hlx-sub_euk"/>
</dbReference>
<organism evidence="11">
    <name type="scientific">Molluscum contagiosum virus subtype 2</name>
    <name type="common">MOCV</name>
    <name type="synonym">MCVII</name>
    <dbReference type="NCBI Taxonomy" id="10281"/>
    <lineage>
        <taxon>Viruses</taxon>
        <taxon>Varidnaviria</taxon>
        <taxon>Bamfordvirae</taxon>
        <taxon>Nucleocytoviricota</taxon>
        <taxon>Pokkesviricetes</taxon>
        <taxon>Chitovirales</taxon>
        <taxon>Poxviridae</taxon>
        <taxon>Chordopoxvirinae</taxon>
        <taxon>Molluscipoxvirus</taxon>
        <taxon>Molluscipoxvirus molluscum</taxon>
        <taxon>Molluscum contagiosum virus</taxon>
    </lineage>
</organism>
<evidence type="ECO:0000313" key="16">
    <source>
        <dbReference type="EMBL" id="AYO89110.1"/>
    </source>
</evidence>
<dbReference type="PROSITE" id="PS52038">
    <property type="entry name" value="TOPO_IB_2"/>
    <property type="match status" value="1"/>
</dbReference>
<proteinExistence type="inferred from homology"/>
<dbReference type="GO" id="GO:0006265">
    <property type="term" value="P:DNA topological change"/>
    <property type="evidence" value="ECO:0007669"/>
    <property type="project" value="UniProtKB-UniRule"/>
</dbReference>
<evidence type="ECO:0000259" key="10">
    <source>
        <dbReference type="Pfam" id="PF09266"/>
    </source>
</evidence>
<evidence type="ECO:0000256" key="3">
    <source>
        <dbReference type="ARBA" id="ARBA00012891"/>
    </source>
</evidence>
<dbReference type="PRINTS" id="PR00416">
    <property type="entry name" value="EUTPISMRASEI"/>
</dbReference>
<dbReference type="GO" id="GO:0003917">
    <property type="term" value="F:DNA topoisomerase type I (single strand cut, ATP-independent) activity"/>
    <property type="evidence" value="ECO:0007669"/>
    <property type="project" value="UniProtKB-UniRule"/>
</dbReference>
<dbReference type="Proteomes" id="UP000317891">
    <property type="component" value="Segment"/>
</dbReference>
<dbReference type="Proteomes" id="UP000320664">
    <property type="component" value="Segment"/>
</dbReference>
<evidence type="ECO:0000313" key="14">
    <source>
        <dbReference type="EMBL" id="AYO88062.1"/>
    </source>
</evidence>